<gene>
    <name evidence="2" type="ORF">LCGC14_2175770</name>
</gene>
<sequence length="264" mass="28889">MAYPDVPNIPAQRAMIVFRDGVETLIVESTIQTPSQEIGWVLPLPAEPTKLDVADPGLLTSMAYAQGPRITARAQGYWQAPVVASLFVIPIAISIAFVTDPRRRRGLIWRSVAIVWFLMLLHTLLLSSVGGVGTQAISGVQISATQRLGSYRATVLRADSSDALDRWLTAEGLRGLDAADRKAADDYIARKWCFVVARLRKDAAEATPHPIMATFPVAAPVYPMKGPRLLLMDQTLLRSPVVQTALELSSFKISALQLNILYQV</sequence>
<keyword evidence="1" id="KW-0472">Membrane</keyword>
<feature type="transmembrane region" description="Helical" evidence="1">
    <location>
        <begin position="111"/>
        <end position="133"/>
    </location>
</feature>
<dbReference type="AlphaFoldDB" id="A0A0F9G1E3"/>
<organism evidence="2">
    <name type="scientific">marine sediment metagenome</name>
    <dbReference type="NCBI Taxonomy" id="412755"/>
    <lineage>
        <taxon>unclassified sequences</taxon>
        <taxon>metagenomes</taxon>
        <taxon>ecological metagenomes</taxon>
    </lineage>
</organism>
<evidence type="ECO:0000256" key="1">
    <source>
        <dbReference type="SAM" id="Phobius"/>
    </source>
</evidence>
<accession>A0A0F9G1E3</accession>
<keyword evidence="1" id="KW-0812">Transmembrane</keyword>
<dbReference type="Pfam" id="PF10092">
    <property type="entry name" value="DUF2330"/>
    <property type="match status" value="1"/>
</dbReference>
<dbReference type="InterPro" id="IPR019283">
    <property type="entry name" value="DUF2330"/>
</dbReference>
<evidence type="ECO:0000313" key="2">
    <source>
        <dbReference type="EMBL" id="KKL63370.1"/>
    </source>
</evidence>
<dbReference type="EMBL" id="LAZR01028195">
    <property type="protein sequence ID" value="KKL63370.1"/>
    <property type="molecule type" value="Genomic_DNA"/>
</dbReference>
<evidence type="ECO:0008006" key="3">
    <source>
        <dbReference type="Google" id="ProtNLM"/>
    </source>
</evidence>
<keyword evidence="1" id="KW-1133">Transmembrane helix</keyword>
<name>A0A0F9G1E3_9ZZZZ</name>
<reference evidence="2" key="1">
    <citation type="journal article" date="2015" name="Nature">
        <title>Complex archaea that bridge the gap between prokaryotes and eukaryotes.</title>
        <authorList>
            <person name="Spang A."/>
            <person name="Saw J.H."/>
            <person name="Jorgensen S.L."/>
            <person name="Zaremba-Niedzwiedzka K."/>
            <person name="Martijn J."/>
            <person name="Lind A.E."/>
            <person name="van Eijk R."/>
            <person name="Schleper C."/>
            <person name="Guy L."/>
            <person name="Ettema T.J."/>
        </authorList>
    </citation>
    <scope>NUCLEOTIDE SEQUENCE</scope>
</reference>
<feature type="transmembrane region" description="Helical" evidence="1">
    <location>
        <begin position="77"/>
        <end position="99"/>
    </location>
</feature>
<comment type="caution">
    <text evidence="2">The sequence shown here is derived from an EMBL/GenBank/DDBJ whole genome shotgun (WGS) entry which is preliminary data.</text>
</comment>
<protein>
    <recommendedName>
        <fullName evidence="3">DUF2330 domain-containing protein</fullName>
    </recommendedName>
</protein>
<proteinExistence type="predicted"/>